<proteinExistence type="predicted"/>
<dbReference type="EMBL" id="CP095749">
    <property type="protein sequence ID" value="WEB46134.1"/>
    <property type="molecule type" value="Genomic_DNA"/>
</dbReference>
<feature type="compositionally biased region" description="Polar residues" evidence="1">
    <location>
        <begin position="220"/>
        <end position="230"/>
    </location>
</feature>
<dbReference type="RefSeq" id="WP_275312063.1">
    <property type="nucleotide sequence ID" value="NZ_CP095749.1"/>
</dbReference>
<sequence length="244" mass="26225">MATPTIRGPPTRPDTVLDRVGSVYQKWRGTAVIEIRSGKLLGACGENVPLAAIDRTRLDGADGLAPRVVRLPDGQSRLLTLALLSWGGRPQQLLFVLGPDGEVLARAGRAPHTAPGKGSSDKRFQVSGHGGAKPVVTATATAELPGRRGTAVVGEFRLDFLNGLLGRPDLGEVRVVDAEGRVIGSNTGYRAFQRRPDHRRHGRRVPTRWQRLLRPVAPQRQASLSPTPTAGNPPRRPRSCPTPP</sequence>
<evidence type="ECO:0000313" key="3">
    <source>
        <dbReference type="Proteomes" id="UP001218629"/>
    </source>
</evidence>
<reference evidence="2 3" key="1">
    <citation type="submission" date="2022-03" db="EMBL/GenBank/DDBJ databases">
        <title>Streptomyces yunnanensis P86,complete genome.</title>
        <authorList>
            <person name="Chen S."/>
            <person name="Zhang Q."/>
        </authorList>
    </citation>
    <scope>NUCLEOTIDE SEQUENCE [LARGE SCALE GENOMIC DNA]</scope>
    <source>
        <strain evidence="2 3">P86</strain>
    </source>
</reference>
<feature type="region of interest" description="Disordered" evidence="1">
    <location>
        <begin position="110"/>
        <end position="131"/>
    </location>
</feature>
<feature type="region of interest" description="Disordered" evidence="1">
    <location>
        <begin position="195"/>
        <end position="244"/>
    </location>
</feature>
<organism evidence="2 3">
    <name type="scientific">Streptomyces yunnanensis</name>
    <dbReference type="NCBI Taxonomy" id="156453"/>
    <lineage>
        <taxon>Bacteria</taxon>
        <taxon>Bacillati</taxon>
        <taxon>Actinomycetota</taxon>
        <taxon>Actinomycetes</taxon>
        <taxon>Kitasatosporales</taxon>
        <taxon>Streptomycetaceae</taxon>
        <taxon>Streptomyces</taxon>
    </lineage>
</organism>
<keyword evidence="3" id="KW-1185">Reference proteome</keyword>
<protein>
    <submittedName>
        <fullName evidence="2">Uncharacterized protein</fullName>
    </submittedName>
</protein>
<gene>
    <name evidence="2" type="ORF">MOV08_37390</name>
</gene>
<evidence type="ECO:0000256" key="1">
    <source>
        <dbReference type="SAM" id="MobiDB-lite"/>
    </source>
</evidence>
<accession>A0ABY8AM12</accession>
<dbReference type="Proteomes" id="UP001218629">
    <property type="component" value="Chromosome"/>
</dbReference>
<evidence type="ECO:0000313" key="2">
    <source>
        <dbReference type="EMBL" id="WEB46134.1"/>
    </source>
</evidence>
<name>A0ABY8AM12_9ACTN</name>
<feature type="compositionally biased region" description="Basic residues" evidence="1">
    <location>
        <begin position="195"/>
        <end position="206"/>
    </location>
</feature>